<dbReference type="PANTHER" id="PTHR31251">
    <property type="entry name" value="SQUAMOSA PROMOTER-BINDING-LIKE PROTEIN 4"/>
    <property type="match status" value="1"/>
</dbReference>
<dbReference type="AlphaFoldDB" id="A0A9D4UK16"/>
<comment type="caution">
    <text evidence="8">The sequence shown here is derived from an EMBL/GenBank/DDBJ whole genome shotgun (WGS) entry which is preliminary data.</text>
</comment>
<keyword evidence="1" id="KW-0479">Metal-binding</keyword>
<dbReference type="InterPro" id="IPR004333">
    <property type="entry name" value="SBP_dom"/>
</dbReference>
<dbReference type="GO" id="GO:0005634">
    <property type="term" value="C:nucleus"/>
    <property type="evidence" value="ECO:0007669"/>
    <property type="project" value="InterPro"/>
</dbReference>
<dbReference type="SUPFAM" id="SSF103612">
    <property type="entry name" value="SBT domain"/>
    <property type="match status" value="1"/>
</dbReference>
<evidence type="ECO:0000256" key="3">
    <source>
        <dbReference type="ARBA" id="ARBA00022833"/>
    </source>
</evidence>
<evidence type="ECO:0000256" key="2">
    <source>
        <dbReference type="ARBA" id="ARBA00022771"/>
    </source>
</evidence>
<sequence length="1092" mass="119756">MWFILSPIASVARASSATRSTSASSNSDAGSSFSSASRAPIDSSSLLLRLTTLKALPVLQILLNLTKIAAHLSTESIGWTPGGLTGRLNSNVEESSPEDYHESAQWKGFSSYSFQSAHVAKTTHIFDVERSHYTMASDLRLDMADGSAAADLCAKEQRRKQSVFNNSRSMHQMTQQMELEMLSGFALHLLEITPQSLVQNVLQRFCQQCSRFHPLPEFDEGKRSCRRRLAGHNKRRRKTDVTTNGTPLSEVVKGTDHLLSLVALLSQLQAAKVKEKPDGHSTEYESILQCLRKAAPFSSLPPASTVGLPQSLQSNRGPPQSNQETQRGASSPLEGLSKDALVLFLRNVLQAQGMAPQGRAQLPKTPLNEQNIQALYLHAGSSPEDHSRNVCADSLPHVLAGKLKSSSESDPAELSSRPGTTKQYLGRTDSFSYEEGDPDSPPNSTATRPLEEQNFFPIEHGAGRGALADVGDRTARSSGLDFQEEDLNLSPCSLQPESAVGCDKQPSDSSEYGSDHSPSSSSSNVQEPKKNGRIIFKLCDPTHVETMTRTHESEIQQWLSLSPCCLEGYLRPGCILLTVFLSMPQRTWEELVTNLRGNLKRLVRLAQNDLWTKGRIIVQVGHQRALIVNGKVKKVRFTRILKGPQLRSVRPLAVVAGQEATLSVCGDNLVPETRIVCVYRGRYVLQEVSLSGSKAAGFDSRSGCSTPCREVQEVHFPGGPPNVLGRCFIEVEHGFMGNALPVIVANKEICSELQSLEVDLNSDLRWESEQSGEDSSDESRGCKEVEAMNFLHELGWIFQSTSERSTEYTSVNGDPMSQIGLSRFKGVLKYAILRDWCAVVKQLLDLLFLFGIKDNAEVLQVLSEVNLVHQAVKRKCKPMVDLLLRYIPIGNGPRRCNIFTPVVEGPGGFTPLHVAASMFDAEEIIDALTEDPNEAGLHGWTSSCDHSGRTPEWHARNRGNLSYIELVERKLTRKHSPSVRITILDVGESSAGGNTDPSSRIESAGTAALEISAFTRRAASGSAQVCRDCRAAARLRPVRSSRSQSRMYRPLMMMMVTVAAVCATVALLSKTAPMLDCVLYSLKWEGIMYGPV</sequence>
<reference evidence="8" key="1">
    <citation type="submission" date="2021-01" db="EMBL/GenBank/DDBJ databases">
        <title>Adiantum capillus-veneris genome.</title>
        <authorList>
            <person name="Fang Y."/>
            <person name="Liao Q."/>
        </authorList>
    </citation>
    <scope>NUCLEOTIDE SEQUENCE</scope>
    <source>
        <strain evidence="8">H3</strain>
        <tissue evidence="8">Leaf</tissue>
    </source>
</reference>
<keyword evidence="6" id="KW-0472">Membrane</keyword>
<keyword evidence="6" id="KW-1133">Transmembrane helix</keyword>
<feature type="domain" description="SBP-type" evidence="7">
    <location>
        <begin position="145"/>
        <end position="239"/>
    </location>
</feature>
<dbReference type="Gene3D" id="4.10.1100.10">
    <property type="entry name" value="Transcription factor, SBP-box domain"/>
    <property type="match status" value="1"/>
</dbReference>
<dbReference type="InterPro" id="IPR036893">
    <property type="entry name" value="SBP_sf"/>
</dbReference>
<protein>
    <recommendedName>
        <fullName evidence="7">SBP-type domain-containing protein</fullName>
    </recommendedName>
</protein>
<feature type="region of interest" description="Disordered" evidence="5">
    <location>
        <begin position="229"/>
        <end position="248"/>
    </location>
</feature>
<keyword evidence="6" id="KW-0812">Transmembrane</keyword>
<dbReference type="Pfam" id="PF26102">
    <property type="entry name" value="Ig_SPL7"/>
    <property type="match status" value="1"/>
</dbReference>
<feature type="region of interest" description="Disordered" evidence="5">
    <location>
        <begin position="402"/>
        <end position="448"/>
    </location>
</feature>
<evidence type="ECO:0000313" key="9">
    <source>
        <dbReference type="Proteomes" id="UP000886520"/>
    </source>
</evidence>
<evidence type="ECO:0000256" key="6">
    <source>
        <dbReference type="SAM" id="Phobius"/>
    </source>
</evidence>
<feature type="region of interest" description="Disordered" evidence="5">
    <location>
        <begin position="301"/>
        <end position="332"/>
    </location>
</feature>
<keyword evidence="9" id="KW-1185">Reference proteome</keyword>
<feature type="compositionally biased region" description="Low complexity" evidence="5">
    <location>
        <begin position="507"/>
        <end position="523"/>
    </location>
</feature>
<gene>
    <name evidence="8" type="ORF">GOP47_0015453</name>
</gene>
<dbReference type="PANTHER" id="PTHR31251:SF110">
    <property type="entry name" value="SQUAMOSA PROMOTER-BINDING-LIKE PROTEIN 14"/>
    <property type="match status" value="1"/>
</dbReference>
<dbReference type="Gene3D" id="1.25.40.20">
    <property type="entry name" value="Ankyrin repeat-containing domain"/>
    <property type="match status" value="1"/>
</dbReference>
<keyword evidence="2 4" id="KW-0863">Zinc-finger</keyword>
<evidence type="ECO:0000259" key="7">
    <source>
        <dbReference type="PROSITE" id="PS51141"/>
    </source>
</evidence>
<keyword evidence="3" id="KW-0862">Zinc</keyword>
<feature type="region of interest" description="Disordered" evidence="5">
    <location>
        <begin position="19"/>
        <end position="38"/>
    </location>
</feature>
<dbReference type="GO" id="GO:0003677">
    <property type="term" value="F:DNA binding"/>
    <property type="evidence" value="ECO:0007669"/>
    <property type="project" value="InterPro"/>
</dbReference>
<dbReference type="PROSITE" id="PS51141">
    <property type="entry name" value="ZF_SBP"/>
    <property type="match status" value="1"/>
</dbReference>
<evidence type="ECO:0000313" key="8">
    <source>
        <dbReference type="EMBL" id="KAI5069152.1"/>
    </source>
</evidence>
<accession>A0A9D4UK16</accession>
<evidence type="ECO:0000256" key="4">
    <source>
        <dbReference type="PROSITE-ProRule" id="PRU00470"/>
    </source>
</evidence>
<feature type="transmembrane region" description="Helical" evidence="6">
    <location>
        <begin position="1047"/>
        <end position="1068"/>
    </location>
</feature>
<feature type="region of interest" description="Disordered" evidence="5">
    <location>
        <begin position="493"/>
        <end position="528"/>
    </location>
</feature>
<name>A0A9D4UK16_ADICA</name>
<evidence type="ECO:0000256" key="5">
    <source>
        <dbReference type="SAM" id="MobiDB-lite"/>
    </source>
</evidence>
<feature type="compositionally biased region" description="Polar residues" evidence="5">
    <location>
        <begin position="307"/>
        <end position="329"/>
    </location>
</feature>
<dbReference type="GO" id="GO:0008270">
    <property type="term" value="F:zinc ion binding"/>
    <property type="evidence" value="ECO:0007669"/>
    <property type="project" value="UniProtKB-KW"/>
</dbReference>
<proteinExistence type="predicted"/>
<feature type="compositionally biased region" description="Basic residues" evidence="5">
    <location>
        <begin position="229"/>
        <end position="238"/>
    </location>
</feature>
<dbReference type="InterPro" id="IPR044817">
    <property type="entry name" value="SBP-like"/>
</dbReference>
<dbReference type="Pfam" id="PF03110">
    <property type="entry name" value="SBP"/>
    <property type="match status" value="1"/>
</dbReference>
<dbReference type="EMBL" id="JABFUD020000015">
    <property type="protein sequence ID" value="KAI5069152.1"/>
    <property type="molecule type" value="Genomic_DNA"/>
</dbReference>
<organism evidence="8 9">
    <name type="scientific">Adiantum capillus-veneris</name>
    <name type="common">Maidenhair fern</name>
    <dbReference type="NCBI Taxonomy" id="13818"/>
    <lineage>
        <taxon>Eukaryota</taxon>
        <taxon>Viridiplantae</taxon>
        <taxon>Streptophyta</taxon>
        <taxon>Embryophyta</taxon>
        <taxon>Tracheophyta</taxon>
        <taxon>Polypodiopsida</taxon>
        <taxon>Polypodiidae</taxon>
        <taxon>Polypodiales</taxon>
        <taxon>Pteridineae</taxon>
        <taxon>Pteridaceae</taxon>
        <taxon>Vittarioideae</taxon>
        <taxon>Adiantum</taxon>
    </lineage>
</organism>
<evidence type="ECO:0000256" key="1">
    <source>
        <dbReference type="ARBA" id="ARBA00022723"/>
    </source>
</evidence>
<dbReference type="InterPro" id="IPR036770">
    <property type="entry name" value="Ankyrin_rpt-contain_sf"/>
</dbReference>
<dbReference type="SUPFAM" id="SSF48403">
    <property type="entry name" value="Ankyrin repeat"/>
    <property type="match status" value="1"/>
</dbReference>
<dbReference type="OrthoDB" id="514967at2759"/>
<dbReference type="Proteomes" id="UP000886520">
    <property type="component" value="Chromosome 15"/>
</dbReference>
<feature type="compositionally biased region" description="Low complexity" evidence="5">
    <location>
        <begin position="406"/>
        <end position="416"/>
    </location>
</feature>